<dbReference type="AlphaFoldDB" id="A0A7S1AEN2"/>
<accession>A0A7S1AEN2</accession>
<name>A0A7S1AEN2_NOCSC</name>
<evidence type="ECO:0000259" key="2">
    <source>
        <dbReference type="PROSITE" id="PS50222"/>
    </source>
</evidence>
<feature type="region of interest" description="Disordered" evidence="1">
    <location>
        <begin position="233"/>
        <end position="266"/>
    </location>
</feature>
<dbReference type="PROSITE" id="PS50222">
    <property type="entry name" value="EF_HAND_2"/>
    <property type="match status" value="1"/>
</dbReference>
<dbReference type="GO" id="GO:0005509">
    <property type="term" value="F:calcium ion binding"/>
    <property type="evidence" value="ECO:0007669"/>
    <property type="project" value="InterPro"/>
</dbReference>
<dbReference type="EMBL" id="HBFQ01036977">
    <property type="protein sequence ID" value="CAD8851712.1"/>
    <property type="molecule type" value="Transcribed_RNA"/>
</dbReference>
<dbReference type="InterPro" id="IPR018247">
    <property type="entry name" value="EF_Hand_1_Ca_BS"/>
</dbReference>
<dbReference type="InterPro" id="IPR002048">
    <property type="entry name" value="EF_hand_dom"/>
</dbReference>
<proteinExistence type="predicted"/>
<feature type="compositionally biased region" description="Basic and acidic residues" evidence="1">
    <location>
        <begin position="233"/>
        <end position="250"/>
    </location>
</feature>
<evidence type="ECO:0000313" key="3">
    <source>
        <dbReference type="EMBL" id="CAD8851712.1"/>
    </source>
</evidence>
<organism evidence="3">
    <name type="scientific">Noctiluca scintillans</name>
    <name type="common">Sea sparkle</name>
    <name type="synonym">Red tide dinoflagellate</name>
    <dbReference type="NCBI Taxonomy" id="2966"/>
    <lineage>
        <taxon>Eukaryota</taxon>
        <taxon>Sar</taxon>
        <taxon>Alveolata</taxon>
        <taxon>Dinophyceae</taxon>
        <taxon>Noctilucales</taxon>
        <taxon>Noctilucaceae</taxon>
        <taxon>Noctiluca</taxon>
    </lineage>
</organism>
<sequence>MSSFAPHLAAHSDEKPHPYSSIHVEGHDHNGGFLNCEADSGAGGPGGSMSSHLEQPVKSGCFCCCRKANRGAHDFVDLCEYGVIEPVGVCCCKVVGSVVGGVCLVCAGACKCVVGTARCLNESFVKPMERGVGSSLVCVGAAVAHLGEPNEETKAAWKAAEVARVGETQEQGYVSWFWGGLINCVCCAKADDHQQKPEHWTHHRGNLKGGGSQELGKQRECCLKCCCPCSGREPDHQEKALRPPSAEDRSPPAWTEPVSNDLPFRPASVPLAGNSVNIFHPTPLPGLHQSAGSLNRGRLFDTLDRNHDGVITKDELEQALGSKSRLESP</sequence>
<feature type="region of interest" description="Disordered" evidence="1">
    <location>
        <begin position="1"/>
        <end position="21"/>
    </location>
</feature>
<evidence type="ECO:0000256" key="1">
    <source>
        <dbReference type="SAM" id="MobiDB-lite"/>
    </source>
</evidence>
<dbReference type="PROSITE" id="PS00018">
    <property type="entry name" value="EF_HAND_1"/>
    <property type="match status" value="1"/>
</dbReference>
<protein>
    <recommendedName>
        <fullName evidence="2">EF-hand domain-containing protein</fullName>
    </recommendedName>
</protein>
<reference evidence="3" key="1">
    <citation type="submission" date="2021-01" db="EMBL/GenBank/DDBJ databases">
        <authorList>
            <person name="Corre E."/>
            <person name="Pelletier E."/>
            <person name="Niang G."/>
            <person name="Scheremetjew M."/>
            <person name="Finn R."/>
            <person name="Kale V."/>
            <person name="Holt S."/>
            <person name="Cochrane G."/>
            <person name="Meng A."/>
            <person name="Brown T."/>
            <person name="Cohen L."/>
        </authorList>
    </citation>
    <scope>NUCLEOTIDE SEQUENCE</scope>
</reference>
<feature type="domain" description="EF-hand" evidence="2">
    <location>
        <begin position="298"/>
        <end position="326"/>
    </location>
</feature>
<gene>
    <name evidence="3" type="ORF">NSCI0253_LOCUS26062</name>
</gene>